<organism evidence="1 2">
    <name type="scientific">Microtetraspora glauca</name>
    <dbReference type="NCBI Taxonomy" id="1996"/>
    <lineage>
        <taxon>Bacteria</taxon>
        <taxon>Bacillati</taxon>
        <taxon>Actinomycetota</taxon>
        <taxon>Actinomycetes</taxon>
        <taxon>Streptosporangiales</taxon>
        <taxon>Streptosporangiaceae</taxon>
        <taxon>Microtetraspora</taxon>
    </lineage>
</organism>
<keyword evidence="2" id="KW-1185">Reference proteome</keyword>
<dbReference type="RefSeq" id="WP_358130155.1">
    <property type="nucleotide sequence ID" value="NZ_JBFALK010000002.1"/>
</dbReference>
<proteinExistence type="predicted"/>
<comment type="caution">
    <text evidence="1">The sequence shown here is derived from an EMBL/GenBank/DDBJ whole genome shotgun (WGS) entry which is preliminary data.</text>
</comment>
<dbReference type="EMBL" id="JBFALK010000002">
    <property type="protein sequence ID" value="MEV0967959.1"/>
    <property type="molecule type" value="Genomic_DNA"/>
</dbReference>
<dbReference type="InterPro" id="IPR052750">
    <property type="entry name" value="GH18_Chitinase"/>
</dbReference>
<dbReference type="Gene3D" id="3.20.20.80">
    <property type="entry name" value="Glycosidases"/>
    <property type="match status" value="1"/>
</dbReference>
<dbReference type="PROSITE" id="PS51257">
    <property type="entry name" value="PROKAR_LIPOPROTEIN"/>
    <property type="match status" value="1"/>
</dbReference>
<accession>A0ABV3G8L0</accession>
<reference evidence="1 2" key="1">
    <citation type="submission" date="2024-06" db="EMBL/GenBank/DDBJ databases">
        <title>The Natural Products Discovery Center: Release of the First 8490 Sequenced Strains for Exploring Actinobacteria Biosynthetic Diversity.</title>
        <authorList>
            <person name="Kalkreuter E."/>
            <person name="Kautsar S.A."/>
            <person name="Yang D."/>
            <person name="Bader C.D."/>
            <person name="Teijaro C.N."/>
            <person name="Fluegel L."/>
            <person name="Davis C.M."/>
            <person name="Simpson J.R."/>
            <person name="Lauterbach L."/>
            <person name="Steele A.D."/>
            <person name="Gui C."/>
            <person name="Meng S."/>
            <person name="Li G."/>
            <person name="Viehrig K."/>
            <person name="Ye F."/>
            <person name="Su P."/>
            <person name="Kiefer A.F."/>
            <person name="Nichols A."/>
            <person name="Cepeda A.J."/>
            <person name="Yan W."/>
            <person name="Fan B."/>
            <person name="Jiang Y."/>
            <person name="Adhikari A."/>
            <person name="Zheng C.-J."/>
            <person name="Schuster L."/>
            <person name="Cowan T.M."/>
            <person name="Smanski M.J."/>
            <person name="Chevrette M.G."/>
            <person name="De Carvalho L.P.S."/>
            <person name="Shen B."/>
        </authorList>
    </citation>
    <scope>NUCLEOTIDE SEQUENCE [LARGE SCALE GENOMIC DNA]</scope>
    <source>
        <strain evidence="1 2">NPDC050100</strain>
    </source>
</reference>
<dbReference type="PANTHER" id="PTHR42976">
    <property type="entry name" value="BIFUNCTIONAL CHITINASE/LYSOZYME-RELATED"/>
    <property type="match status" value="1"/>
</dbReference>
<protein>
    <recommendedName>
        <fullName evidence="3">Chitinase</fullName>
    </recommendedName>
</protein>
<sequence>MGSVRREREPGTPPRSLVALAATALVACTGYALWLLPAQARPDWSATPVAHVPEPGVTASSAVALRTSEPATTEPATTVPAVTRTGGPSGYVVFVDAVREPEFDLAEAARRTGTGWYTIGHLAAGPDGCTPRWGGITEQGGNPVANGIGSLRAGGGDAGLAFGGPSGRELSATCADMDRLLAAYRRVLGSFAPAVIDFEVRDSSDATATGRRAVAISLLQREAAASGRVLGVTFTLPASESGLSAADSAMLRTTRAAGVDIRAVNLLVPFQPGASGNLRRLAVVARAVHAQLPYALGVDGRPGWQRMGLVPVLAASQDLGAGQARRLAAFRERTGLAWVSVRGARPRDEVGRILDSAAS</sequence>
<gene>
    <name evidence="1" type="ORF">AB0I59_04945</name>
</gene>
<evidence type="ECO:0008006" key="3">
    <source>
        <dbReference type="Google" id="ProtNLM"/>
    </source>
</evidence>
<evidence type="ECO:0000313" key="2">
    <source>
        <dbReference type="Proteomes" id="UP001551675"/>
    </source>
</evidence>
<dbReference type="PANTHER" id="PTHR42976:SF1">
    <property type="entry name" value="GH18 DOMAIN-CONTAINING PROTEIN-RELATED"/>
    <property type="match status" value="1"/>
</dbReference>
<dbReference type="Proteomes" id="UP001551675">
    <property type="component" value="Unassembled WGS sequence"/>
</dbReference>
<name>A0ABV3G8L0_MICGL</name>
<evidence type="ECO:0000313" key="1">
    <source>
        <dbReference type="EMBL" id="MEV0967959.1"/>
    </source>
</evidence>